<proteinExistence type="predicted"/>
<gene>
    <name evidence="2" type="ORF">LZZ85_26590</name>
</gene>
<keyword evidence="1" id="KW-0732">Signal</keyword>
<feature type="chain" id="PRO_5047055498" description="Lipocalin-like domain-containing protein" evidence="1">
    <location>
        <begin position="21"/>
        <end position="160"/>
    </location>
</feature>
<dbReference type="Proteomes" id="UP001165367">
    <property type="component" value="Unassembled WGS sequence"/>
</dbReference>
<comment type="caution">
    <text evidence="2">The sequence shown here is derived from an EMBL/GenBank/DDBJ whole genome shotgun (WGS) entry which is preliminary data.</text>
</comment>
<organism evidence="2 3">
    <name type="scientific">Terrimonas ginsenosidimutans</name>
    <dbReference type="NCBI Taxonomy" id="2908004"/>
    <lineage>
        <taxon>Bacteria</taxon>
        <taxon>Pseudomonadati</taxon>
        <taxon>Bacteroidota</taxon>
        <taxon>Chitinophagia</taxon>
        <taxon>Chitinophagales</taxon>
        <taxon>Chitinophagaceae</taxon>
        <taxon>Terrimonas</taxon>
    </lineage>
</organism>
<evidence type="ECO:0008006" key="4">
    <source>
        <dbReference type="Google" id="ProtNLM"/>
    </source>
</evidence>
<evidence type="ECO:0000256" key="1">
    <source>
        <dbReference type="SAM" id="SignalP"/>
    </source>
</evidence>
<dbReference type="PROSITE" id="PS51257">
    <property type="entry name" value="PROKAR_LIPOPROTEIN"/>
    <property type="match status" value="1"/>
</dbReference>
<sequence length="160" mass="16889">MKKHLLSFALLTAMFATVLSGCSKDDDDDNPSETKTELLVKSSWKFDKAEAAPVGNISSYLEACLKDNLLSFSASSTTATSGAGVVDEGPTKCNEGDPQNGSFSWELINNGAVLRSSVILFDGGSTDFNVVTLNANSLVLSQQMALSGLPSTTVTVTFKH</sequence>
<feature type="signal peptide" evidence="1">
    <location>
        <begin position="1"/>
        <end position="20"/>
    </location>
</feature>
<name>A0ABS9L003_9BACT</name>
<reference evidence="2" key="1">
    <citation type="submission" date="2022-01" db="EMBL/GenBank/DDBJ databases">
        <authorList>
            <person name="Jo J.-H."/>
            <person name="Im W.-T."/>
        </authorList>
    </citation>
    <scope>NUCLEOTIDE SEQUENCE</scope>
    <source>
        <strain evidence="2">NA20</strain>
    </source>
</reference>
<evidence type="ECO:0000313" key="2">
    <source>
        <dbReference type="EMBL" id="MCG2617898.1"/>
    </source>
</evidence>
<accession>A0ABS9L003</accession>
<dbReference type="RefSeq" id="WP_237876824.1">
    <property type="nucleotide sequence ID" value="NZ_JAKLTR010000027.1"/>
</dbReference>
<protein>
    <recommendedName>
        <fullName evidence="4">Lipocalin-like domain-containing protein</fullName>
    </recommendedName>
</protein>
<keyword evidence="3" id="KW-1185">Reference proteome</keyword>
<dbReference type="EMBL" id="JAKLTR010000027">
    <property type="protein sequence ID" value="MCG2617898.1"/>
    <property type="molecule type" value="Genomic_DNA"/>
</dbReference>
<evidence type="ECO:0000313" key="3">
    <source>
        <dbReference type="Proteomes" id="UP001165367"/>
    </source>
</evidence>